<reference evidence="1" key="1">
    <citation type="submission" date="2021-02" db="EMBL/GenBank/DDBJ databases">
        <authorList>
            <person name="Dougan E. K."/>
            <person name="Rhodes N."/>
            <person name="Thang M."/>
            <person name="Chan C."/>
        </authorList>
    </citation>
    <scope>NUCLEOTIDE SEQUENCE</scope>
</reference>
<dbReference type="AlphaFoldDB" id="A0A812YPN4"/>
<feature type="non-terminal residue" evidence="1">
    <location>
        <position position="112"/>
    </location>
</feature>
<dbReference type="Proteomes" id="UP000601435">
    <property type="component" value="Unassembled WGS sequence"/>
</dbReference>
<proteinExistence type="predicted"/>
<evidence type="ECO:0000313" key="2">
    <source>
        <dbReference type="Proteomes" id="UP000601435"/>
    </source>
</evidence>
<comment type="caution">
    <text evidence="1">The sequence shown here is derived from an EMBL/GenBank/DDBJ whole genome shotgun (WGS) entry which is preliminary data.</text>
</comment>
<evidence type="ECO:0000313" key="1">
    <source>
        <dbReference type="EMBL" id="CAE7788371.1"/>
    </source>
</evidence>
<gene>
    <name evidence="1" type="primary">FKBP65</name>
    <name evidence="1" type="ORF">SNEC2469_LOCUS23144</name>
</gene>
<organism evidence="1 2">
    <name type="scientific">Symbiodinium necroappetens</name>
    <dbReference type="NCBI Taxonomy" id="1628268"/>
    <lineage>
        <taxon>Eukaryota</taxon>
        <taxon>Sar</taxon>
        <taxon>Alveolata</taxon>
        <taxon>Dinophyceae</taxon>
        <taxon>Suessiales</taxon>
        <taxon>Symbiodiniaceae</taxon>
        <taxon>Symbiodinium</taxon>
    </lineage>
</organism>
<sequence>GKMNTAVVRFPVFVHMCRLLQREKEAKALAEEEAEAARLGFTEPQIKKLHSSFCLWAAQTDEEAGEKDEEAKHEKDILKAFNELATLPVDSFCEFLKQMNSRLSDTDLEHLR</sequence>
<name>A0A812YPN4_9DINO</name>
<protein>
    <submittedName>
        <fullName evidence="1">FKBP65 protein</fullName>
    </submittedName>
</protein>
<dbReference type="EMBL" id="CAJNJA010042906">
    <property type="protein sequence ID" value="CAE7788371.1"/>
    <property type="molecule type" value="Genomic_DNA"/>
</dbReference>
<keyword evidence="2" id="KW-1185">Reference proteome</keyword>
<accession>A0A812YPN4</accession>
<feature type="non-terminal residue" evidence="1">
    <location>
        <position position="1"/>
    </location>
</feature>